<sequence>MIENAGGRPSVVVLGGGYGGHTVAKLLDDVADVTLVDPSDSFLHNLAALRALVEPEWLDRIFLPYERLLARGRFLRDRAVAVDGLQVTLASGTRLEPDYLVLATGSSYPFPAKIDEAASEAAKAKVREAHEALAGSRSVLLIGAGPVGIELAGEIKSTFPDKHVTLADVAPDILAGPFDQALRDELRAQLDKLGVELKLGSPLRELPGTPPATAAPVAVTTEAGDELSADIWFRCFGVTPHTGYLRGSLAESRDAQGHLRVDEHLRVRGHDRVFAIGDMADADRNMAAFARQQGELLAQNLRTLITGEGEMTAYERRPAMILVPLGPEGGAGQLPGHDGIVGPEATAEIKGRAMLVDMSAAHFDVPVSDESAA</sequence>
<dbReference type="OrthoDB" id="3248171at2"/>
<dbReference type="Proteomes" id="UP000284824">
    <property type="component" value="Unassembled WGS sequence"/>
</dbReference>
<comment type="similarity">
    <text evidence="1">Belongs to the FAD-dependent oxidoreductase family.</text>
</comment>
<name>A0A438LYD7_9ACTN</name>
<dbReference type="Gene3D" id="3.50.50.100">
    <property type="match status" value="1"/>
</dbReference>
<dbReference type="SUPFAM" id="SSF51905">
    <property type="entry name" value="FAD/NAD(P)-binding domain"/>
    <property type="match status" value="1"/>
</dbReference>
<dbReference type="Pfam" id="PF07992">
    <property type="entry name" value="Pyr_redox_2"/>
    <property type="match status" value="1"/>
</dbReference>
<dbReference type="PRINTS" id="PR00368">
    <property type="entry name" value="FADPNR"/>
</dbReference>
<organism evidence="6 7">
    <name type="scientific">Nonomuraea polychroma</name>
    <dbReference type="NCBI Taxonomy" id="46176"/>
    <lineage>
        <taxon>Bacteria</taxon>
        <taxon>Bacillati</taxon>
        <taxon>Actinomycetota</taxon>
        <taxon>Actinomycetes</taxon>
        <taxon>Streptosporangiales</taxon>
        <taxon>Streptosporangiaceae</taxon>
        <taxon>Nonomuraea</taxon>
    </lineage>
</organism>
<keyword evidence="7" id="KW-1185">Reference proteome</keyword>
<evidence type="ECO:0000256" key="3">
    <source>
        <dbReference type="ARBA" id="ARBA00022827"/>
    </source>
</evidence>
<dbReference type="InterPro" id="IPR036188">
    <property type="entry name" value="FAD/NAD-bd_sf"/>
</dbReference>
<keyword evidence="3" id="KW-0274">FAD</keyword>
<dbReference type="GO" id="GO:0005737">
    <property type="term" value="C:cytoplasm"/>
    <property type="evidence" value="ECO:0007669"/>
    <property type="project" value="TreeGrafter"/>
</dbReference>
<dbReference type="PANTHER" id="PTHR43735">
    <property type="entry name" value="APOPTOSIS-INDUCING FACTOR 1"/>
    <property type="match status" value="1"/>
</dbReference>
<feature type="domain" description="FAD/NAD(P)-binding" evidence="5">
    <location>
        <begin position="10"/>
        <end position="294"/>
    </location>
</feature>
<dbReference type="PRINTS" id="PR00469">
    <property type="entry name" value="PNDRDTASEII"/>
</dbReference>
<evidence type="ECO:0000256" key="4">
    <source>
        <dbReference type="ARBA" id="ARBA00023002"/>
    </source>
</evidence>
<comment type="caution">
    <text evidence="6">The sequence shown here is derived from an EMBL/GenBank/DDBJ whole genome shotgun (WGS) entry which is preliminary data.</text>
</comment>
<dbReference type="PANTHER" id="PTHR43735:SF3">
    <property type="entry name" value="FERROPTOSIS SUPPRESSOR PROTEIN 1"/>
    <property type="match status" value="1"/>
</dbReference>
<keyword evidence="2" id="KW-0285">Flavoprotein</keyword>
<evidence type="ECO:0000256" key="1">
    <source>
        <dbReference type="ARBA" id="ARBA00006442"/>
    </source>
</evidence>
<dbReference type="InterPro" id="IPR023753">
    <property type="entry name" value="FAD/NAD-binding_dom"/>
</dbReference>
<accession>A0A438LYD7</accession>
<gene>
    <name evidence="6" type="ORF">EDD27_0874</name>
</gene>
<evidence type="ECO:0000313" key="6">
    <source>
        <dbReference type="EMBL" id="RVX38555.1"/>
    </source>
</evidence>
<reference evidence="6 7" key="1">
    <citation type="submission" date="2019-01" db="EMBL/GenBank/DDBJ databases">
        <title>Sequencing the genomes of 1000 actinobacteria strains.</title>
        <authorList>
            <person name="Klenk H.-P."/>
        </authorList>
    </citation>
    <scope>NUCLEOTIDE SEQUENCE [LARGE SCALE GENOMIC DNA]</scope>
    <source>
        <strain evidence="6 7">DSM 43925</strain>
    </source>
</reference>
<dbReference type="GO" id="GO:0004174">
    <property type="term" value="F:electron-transferring-flavoprotein dehydrogenase activity"/>
    <property type="evidence" value="ECO:0007669"/>
    <property type="project" value="TreeGrafter"/>
</dbReference>
<evidence type="ECO:0000313" key="7">
    <source>
        <dbReference type="Proteomes" id="UP000284824"/>
    </source>
</evidence>
<dbReference type="GO" id="GO:0050660">
    <property type="term" value="F:flavin adenine dinucleotide binding"/>
    <property type="evidence" value="ECO:0007669"/>
    <property type="project" value="TreeGrafter"/>
</dbReference>
<evidence type="ECO:0000259" key="5">
    <source>
        <dbReference type="Pfam" id="PF07992"/>
    </source>
</evidence>
<dbReference type="RefSeq" id="WP_127931175.1">
    <property type="nucleotide sequence ID" value="NZ_SAUN01000001.1"/>
</dbReference>
<keyword evidence="4" id="KW-0560">Oxidoreductase</keyword>
<dbReference type="AlphaFoldDB" id="A0A438LYD7"/>
<dbReference type="EMBL" id="SAUN01000001">
    <property type="protein sequence ID" value="RVX38555.1"/>
    <property type="molecule type" value="Genomic_DNA"/>
</dbReference>
<evidence type="ECO:0000256" key="2">
    <source>
        <dbReference type="ARBA" id="ARBA00022630"/>
    </source>
</evidence>
<proteinExistence type="inferred from homology"/>
<protein>
    <submittedName>
        <fullName evidence="6">NADH dehydrogenase FAD-containing subunit</fullName>
    </submittedName>
</protein>